<keyword evidence="6" id="KW-0539">Nucleus</keyword>
<feature type="domain" description="C2H2-type" evidence="9">
    <location>
        <begin position="235"/>
        <end position="264"/>
    </location>
</feature>
<feature type="domain" description="C2H2-type" evidence="9">
    <location>
        <begin position="205"/>
        <end position="234"/>
    </location>
</feature>
<dbReference type="FunFam" id="3.30.160.60:FF:000125">
    <property type="entry name" value="Putative zinc finger protein 143"/>
    <property type="match status" value="1"/>
</dbReference>
<evidence type="ECO:0000256" key="7">
    <source>
        <dbReference type="PROSITE-ProRule" id="PRU00042"/>
    </source>
</evidence>
<keyword evidence="5" id="KW-0862">Zinc</keyword>
<feature type="region of interest" description="Disordered" evidence="8">
    <location>
        <begin position="105"/>
        <end position="135"/>
    </location>
</feature>
<dbReference type="GO" id="GO:0005634">
    <property type="term" value="C:nucleus"/>
    <property type="evidence" value="ECO:0007669"/>
    <property type="project" value="UniProtKB-SubCell"/>
</dbReference>
<evidence type="ECO:0000313" key="10">
    <source>
        <dbReference type="EMBL" id="KAK2708982.1"/>
    </source>
</evidence>
<dbReference type="GO" id="GO:0008270">
    <property type="term" value="F:zinc ion binding"/>
    <property type="evidence" value="ECO:0007669"/>
    <property type="project" value="UniProtKB-KW"/>
</dbReference>
<dbReference type="PROSITE" id="PS00028">
    <property type="entry name" value="ZINC_FINGER_C2H2_1"/>
    <property type="match status" value="3"/>
</dbReference>
<evidence type="ECO:0000256" key="6">
    <source>
        <dbReference type="ARBA" id="ARBA00023242"/>
    </source>
</evidence>
<dbReference type="GO" id="GO:0000981">
    <property type="term" value="F:DNA-binding transcription factor activity, RNA polymerase II-specific"/>
    <property type="evidence" value="ECO:0007669"/>
    <property type="project" value="TreeGrafter"/>
</dbReference>
<dbReference type="PANTHER" id="PTHR23235">
    <property type="entry name" value="KRUEPPEL-LIKE TRANSCRIPTION FACTOR"/>
    <property type="match status" value="1"/>
</dbReference>
<evidence type="ECO:0000313" key="11">
    <source>
        <dbReference type="Proteomes" id="UP001187531"/>
    </source>
</evidence>
<feature type="domain" description="C2H2-type" evidence="9">
    <location>
        <begin position="265"/>
        <end position="292"/>
    </location>
</feature>
<reference evidence="10" key="1">
    <citation type="submission" date="2023-07" db="EMBL/GenBank/DDBJ databases">
        <title>Chromosome-level genome assembly of Artemia franciscana.</title>
        <authorList>
            <person name="Jo E."/>
        </authorList>
    </citation>
    <scope>NUCLEOTIDE SEQUENCE</scope>
    <source>
        <tissue evidence="10">Whole body</tissue>
    </source>
</reference>
<organism evidence="10 11">
    <name type="scientific">Artemia franciscana</name>
    <name type="common">Brine shrimp</name>
    <name type="synonym">Artemia sanfranciscana</name>
    <dbReference type="NCBI Taxonomy" id="6661"/>
    <lineage>
        <taxon>Eukaryota</taxon>
        <taxon>Metazoa</taxon>
        <taxon>Ecdysozoa</taxon>
        <taxon>Arthropoda</taxon>
        <taxon>Crustacea</taxon>
        <taxon>Branchiopoda</taxon>
        <taxon>Anostraca</taxon>
        <taxon>Artemiidae</taxon>
        <taxon>Artemia</taxon>
    </lineage>
</organism>
<dbReference type="Proteomes" id="UP001187531">
    <property type="component" value="Unassembled WGS sequence"/>
</dbReference>
<evidence type="ECO:0000256" key="4">
    <source>
        <dbReference type="ARBA" id="ARBA00022771"/>
    </source>
</evidence>
<dbReference type="Gene3D" id="3.30.160.60">
    <property type="entry name" value="Classic Zinc Finger"/>
    <property type="match status" value="3"/>
</dbReference>
<dbReference type="InterPro" id="IPR013087">
    <property type="entry name" value="Znf_C2H2_type"/>
</dbReference>
<protein>
    <recommendedName>
        <fullName evidence="9">C2H2-type domain-containing protein</fullName>
    </recommendedName>
</protein>
<evidence type="ECO:0000256" key="5">
    <source>
        <dbReference type="ARBA" id="ARBA00022833"/>
    </source>
</evidence>
<keyword evidence="2" id="KW-0479">Metal-binding</keyword>
<dbReference type="SMART" id="SM00355">
    <property type="entry name" value="ZnF_C2H2"/>
    <property type="match status" value="3"/>
</dbReference>
<proteinExistence type="predicted"/>
<gene>
    <name evidence="10" type="ORF">QYM36_014570</name>
</gene>
<keyword evidence="11" id="KW-1185">Reference proteome</keyword>
<dbReference type="PROSITE" id="PS50157">
    <property type="entry name" value="ZINC_FINGER_C2H2_2"/>
    <property type="match status" value="3"/>
</dbReference>
<sequence>MLELGIEAFGMDLYDSDNVIKQRIYTNQNNQTSKSENFDTIRALLAMTDLGSDMEIQSPPLSPSHSDSEESNDGKTSSNLQHNLQAVSVRVPVIMVAHKDGRTELANVAQETPPRSPEASSTPEPSLDASPTTISTQVLNPSPVVYQCVSSVENNVRLIAPKPQATVLQGAILTQGAVVLLHMNYPPSPEGVGLSIRKPEKARLFRCTYKGCDKDYCKSSHLKAHVRTHTGEKPFACVWTGCDRRFSRSDELSRHKRTHTGEKNFRCDICGRCFMRSDHLSKHQKRHLGERVKRASLLRIVPMAQA</sequence>
<dbReference type="InterPro" id="IPR036236">
    <property type="entry name" value="Znf_C2H2_sf"/>
</dbReference>
<dbReference type="SUPFAM" id="SSF57667">
    <property type="entry name" value="beta-beta-alpha zinc fingers"/>
    <property type="match status" value="2"/>
</dbReference>
<comment type="caution">
    <text evidence="10">The sequence shown here is derived from an EMBL/GenBank/DDBJ whole genome shotgun (WGS) entry which is preliminary data.</text>
</comment>
<dbReference type="EMBL" id="JAVRJZ010000018">
    <property type="protein sequence ID" value="KAK2708982.1"/>
    <property type="molecule type" value="Genomic_DNA"/>
</dbReference>
<dbReference type="GO" id="GO:0000978">
    <property type="term" value="F:RNA polymerase II cis-regulatory region sequence-specific DNA binding"/>
    <property type="evidence" value="ECO:0007669"/>
    <property type="project" value="TreeGrafter"/>
</dbReference>
<evidence type="ECO:0000256" key="8">
    <source>
        <dbReference type="SAM" id="MobiDB-lite"/>
    </source>
</evidence>
<evidence type="ECO:0000256" key="2">
    <source>
        <dbReference type="ARBA" id="ARBA00022723"/>
    </source>
</evidence>
<dbReference type="Pfam" id="PF00096">
    <property type="entry name" value="zf-C2H2"/>
    <property type="match status" value="3"/>
</dbReference>
<evidence type="ECO:0000256" key="3">
    <source>
        <dbReference type="ARBA" id="ARBA00022737"/>
    </source>
</evidence>
<dbReference type="FunFam" id="3.30.160.60:FF:000624">
    <property type="entry name" value="zinc finger protein 697"/>
    <property type="match status" value="1"/>
</dbReference>
<keyword evidence="3" id="KW-0677">Repeat</keyword>
<evidence type="ECO:0000259" key="9">
    <source>
        <dbReference type="PROSITE" id="PS50157"/>
    </source>
</evidence>
<dbReference type="FunFam" id="3.30.160.60:FF:000018">
    <property type="entry name" value="Krueppel-like factor 15"/>
    <property type="match status" value="1"/>
</dbReference>
<accession>A0AA88HQF8</accession>
<evidence type="ECO:0000256" key="1">
    <source>
        <dbReference type="ARBA" id="ARBA00004123"/>
    </source>
</evidence>
<keyword evidence="4 7" id="KW-0863">Zinc-finger</keyword>
<name>A0AA88HQF8_ARTSF</name>
<dbReference type="AlphaFoldDB" id="A0AA88HQF8"/>
<feature type="region of interest" description="Disordered" evidence="8">
    <location>
        <begin position="53"/>
        <end position="78"/>
    </location>
</feature>
<dbReference type="PANTHER" id="PTHR23235:SF164">
    <property type="entry name" value="C2H2-TYPE DOMAIN-CONTAINING PROTEIN"/>
    <property type="match status" value="1"/>
</dbReference>
<feature type="compositionally biased region" description="Polar residues" evidence="8">
    <location>
        <begin position="118"/>
        <end position="135"/>
    </location>
</feature>
<comment type="subcellular location">
    <subcellularLocation>
        <location evidence="1">Nucleus</location>
    </subcellularLocation>
</comment>